<dbReference type="Gene3D" id="3.40.50.10490">
    <property type="entry name" value="Glucose-6-phosphate isomerase like protein, domain 1"/>
    <property type="match status" value="1"/>
</dbReference>
<dbReference type="GO" id="GO:0097367">
    <property type="term" value="F:carbohydrate derivative binding"/>
    <property type="evidence" value="ECO:0007669"/>
    <property type="project" value="InterPro"/>
</dbReference>
<dbReference type="OrthoDB" id="9781311at2"/>
<accession>A0A512B3I1</accession>
<evidence type="ECO:0000259" key="1">
    <source>
        <dbReference type="PROSITE" id="PS51464"/>
    </source>
</evidence>
<dbReference type="InterPro" id="IPR050099">
    <property type="entry name" value="SIS_GmhA/DiaA_subfam"/>
</dbReference>
<keyword evidence="2" id="KW-0413">Isomerase</keyword>
<keyword evidence="3" id="KW-1185">Reference proteome</keyword>
<dbReference type="AlphaFoldDB" id="A0A512B3I1"/>
<dbReference type="InterPro" id="IPR046348">
    <property type="entry name" value="SIS_dom_sf"/>
</dbReference>
<dbReference type="CDD" id="cd05006">
    <property type="entry name" value="SIS_GmhA"/>
    <property type="match status" value="1"/>
</dbReference>
<dbReference type="PANTHER" id="PTHR30390">
    <property type="entry name" value="SEDOHEPTULOSE 7-PHOSPHATE ISOMERASE / DNAA INITIATOR-ASSOCIATING FACTOR FOR REPLICATION INITIATION"/>
    <property type="match status" value="1"/>
</dbReference>
<dbReference type="Proteomes" id="UP000321532">
    <property type="component" value="Unassembled WGS sequence"/>
</dbReference>
<name>A0A512B3I1_9BACT</name>
<dbReference type="InterPro" id="IPR035461">
    <property type="entry name" value="GmhA/DiaA"/>
</dbReference>
<organism evidence="2 3">
    <name type="scientific">Adhaeribacter aerolatus</name>
    <dbReference type="NCBI Taxonomy" id="670289"/>
    <lineage>
        <taxon>Bacteria</taxon>
        <taxon>Pseudomonadati</taxon>
        <taxon>Bacteroidota</taxon>
        <taxon>Cytophagia</taxon>
        <taxon>Cytophagales</taxon>
        <taxon>Hymenobacteraceae</taxon>
        <taxon>Adhaeribacter</taxon>
    </lineage>
</organism>
<comment type="caution">
    <text evidence="2">The sequence shown here is derived from an EMBL/GenBank/DDBJ whole genome shotgun (WGS) entry which is preliminary data.</text>
</comment>
<evidence type="ECO:0000313" key="3">
    <source>
        <dbReference type="Proteomes" id="UP000321532"/>
    </source>
</evidence>
<sequence>MQAFISEYLNAQKKALDSIAPEAVTKLIHLFKDAWRADKQIFVFGNGGSAANASHFVTDLGKGASDKLPKRFRCLSLNDNMSWLTALGNDYAYDEVYVGQLRNYAQPGDLVMAMSVSGNSPNVIKAIAWAKENNIYTIGLTGSQKGQLAGLADFSITVDSAHFGRVEDAHMGICHLVCYAFMENPEIVNN</sequence>
<dbReference type="Pfam" id="PF13580">
    <property type="entry name" value="SIS_2"/>
    <property type="match status" value="1"/>
</dbReference>
<dbReference type="GO" id="GO:0016853">
    <property type="term" value="F:isomerase activity"/>
    <property type="evidence" value="ECO:0007669"/>
    <property type="project" value="UniProtKB-KW"/>
</dbReference>
<dbReference type="PANTHER" id="PTHR30390:SF8">
    <property type="entry name" value="SUGAR ISOMERASE (SIS)"/>
    <property type="match status" value="1"/>
</dbReference>
<dbReference type="EMBL" id="BJYS01000039">
    <property type="protein sequence ID" value="GEO06514.1"/>
    <property type="molecule type" value="Genomic_DNA"/>
</dbReference>
<reference evidence="2 3" key="1">
    <citation type="submission" date="2019-07" db="EMBL/GenBank/DDBJ databases">
        <title>Whole genome shotgun sequence of Adhaeribacter aerolatus NBRC 106133.</title>
        <authorList>
            <person name="Hosoyama A."/>
            <person name="Uohara A."/>
            <person name="Ohji S."/>
            <person name="Ichikawa N."/>
        </authorList>
    </citation>
    <scope>NUCLEOTIDE SEQUENCE [LARGE SCALE GENOMIC DNA]</scope>
    <source>
        <strain evidence="2 3">NBRC 106133</strain>
    </source>
</reference>
<dbReference type="RefSeq" id="WP_146902718.1">
    <property type="nucleotide sequence ID" value="NZ_BJYS01000039.1"/>
</dbReference>
<dbReference type="GO" id="GO:1901135">
    <property type="term" value="P:carbohydrate derivative metabolic process"/>
    <property type="evidence" value="ECO:0007669"/>
    <property type="project" value="InterPro"/>
</dbReference>
<dbReference type="PROSITE" id="PS51464">
    <property type="entry name" value="SIS"/>
    <property type="match status" value="1"/>
</dbReference>
<dbReference type="InterPro" id="IPR001347">
    <property type="entry name" value="SIS_dom"/>
</dbReference>
<evidence type="ECO:0000313" key="2">
    <source>
        <dbReference type="EMBL" id="GEO06514.1"/>
    </source>
</evidence>
<dbReference type="SUPFAM" id="SSF53697">
    <property type="entry name" value="SIS domain"/>
    <property type="match status" value="1"/>
</dbReference>
<gene>
    <name evidence="2" type="primary">gmhA_3</name>
    <name evidence="2" type="ORF">AAE02nite_41780</name>
</gene>
<feature type="domain" description="SIS" evidence="1">
    <location>
        <begin position="27"/>
        <end position="187"/>
    </location>
</feature>
<proteinExistence type="predicted"/>
<protein>
    <submittedName>
        <fullName evidence="2">Phosphoheptose isomerase</fullName>
    </submittedName>
</protein>